<dbReference type="InterPro" id="IPR035906">
    <property type="entry name" value="MetI-like_sf"/>
</dbReference>
<dbReference type="InterPro" id="IPR045621">
    <property type="entry name" value="BPD_transp_1_N"/>
</dbReference>
<dbReference type="Gene3D" id="1.10.3720.10">
    <property type="entry name" value="MetI-like"/>
    <property type="match status" value="1"/>
</dbReference>
<dbReference type="Pfam" id="PF00528">
    <property type="entry name" value="BPD_transp_1"/>
    <property type="match status" value="1"/>
</dbReference>
<feature type="transmembrane region" description="Helical" evidence="7">
    <location>
        <begin position="102"/>
        <end position="123"/>
    </location>
</feature>
<sequence>MLTFFVRRLLAAVPAICTLVVATFLIMRVLPGDPAAFFASGPVPTADEMAYVRQKLGLDRSVPEQLLIYVKDIGRADLGMSFTTGRPVLTELRERLPASLELAVVALLLALAISIPLGVMAAIWRGSPVDHVARVISSIGVSMPTFVTGLLLTYVFFLWLGIAPEPVDRIDMFIAAPPRLTGFLLIDSSVSGRWDALQSAAGRLVLPSITMAIFVLSPLTRMTRSAMLGVLSSDFVRTARAMGLSDVTVYIRYALRNALLPVLTTMGIVFSTMLGSNVLVERVFGWPGIGSFALNALLASDYAPVQGFVLLMGLLLVTVNLAIDLAYGLADPRARRGV</sequence>
<dbReference type="SUPFAM" id="SSF161098">
    <property type="entry name" value="MetI-like"/>
    <property type="match status" value="1"/>
</dbReference>
<dbReference type="PANTHER" id="PTHR43163">
    <property type="entry name" value="DIPEPTIDE TRANSPORT SYSTEM PERMEASE PROTEIN DPPB-RELATED"/>
    <property type="match status" value="1"/>
</dbReference>
<comment type="similarity">
    <text evidence="7">Belongs to the binding-protein-dependent transport system permease family.</text>
</comment>
<keyword evidence="5 7" id="KW-1133">Transmembrane helix</keyword>
<feature type="domain" description="ABC transmembrane type-1" evidence="8">
    <location>
        <begin position="96"/>
        <end position="327"/>
    </location>
</feature>
<reference evidence="9 10" key="1">
    <citation type="journal article" date="2013" name="Appl. Environ. Microbiol.">
        <title>Genome analysis suggests that the soil oligotrophic bacterium Agromonas oligotrophica (Bradyrhizobium oligotrophicum) is a nitrogen-fixing symbiont of Aeschynomene indica.</title>
        <authorList>
            <person name="Okubo T."/>
            <person name="Fukushima S."/>
            <person name="Itakura M."/>
            <person name="Oshima K."/>
            <person name="Longtonglang A."/>
            <person name="Teaumroong N."/>
            <person name="Mitsui H."/>
            <person name="Hattori M."/>
            <person name="Hattori R."/>
            <person name="Hattori T."/>
            <person name="Minamisawa K."/>
        </authorList>
    </citation>
    <scope>NUCLEOTIDE SEQUENCE [LARGE SCALE GENOMIC DNA]</scope>
    <source>
        <strain evidence="9 10">S58</strain>
    </source>
</reference>
<dbReference type="GeneID" id="301814909"/>
<dbReference type="OrthoDB" id="9805855at2"/>
<feature type="transmembrane region" description="Helical" evidence="7">
    <location>
        <begin position="9"/>
        <end position="30"/>
    </location>
</feature>
<protein>
    <submittedName>
        <fullName evidence="9">D-ala-D-ala transporter subunit</fullName>
    </submittedName>
</protein>
<evidence type="ECO:0000256" key="1">
    <source>
        <dbReference type="ARBA" id="ARBA00004651"/>
    </source>
</evidence>
<evidence type="ECO:0000259" key="8">
    <source>
        <dbReference type="PROSITE" id="PS50928"/>
    </source>
</evidence>
<keyword evidence="3" id="KW-1003">Cell membrane</keyword>
<dbReference type="PATRIC" id="fig|1245469.3.peg.949"/>
<keyword evidence="4 7" id="KW-0812">Transmembrane</keyword>
<dbReference type="EMBL" id="AP012603">
    <property type="protein sequence ID" value="BAM86941.1"/>
    <property type="molecule type" value="Genomic_DNA"/>
</dbReference>
<feature type="transmembrane region" description="Helical" evidence="7">
    <location>
        <begin position="200"/>
        <end position="219"/>
    </location>
</feature>
<keyword evidence="10" id="KW-1185">Reference proteome</keyword>
<evidence type="ECO:0000256" key="7">
    <source>
        <dbReference type="RuleBase" id="RU363032"/>
    </source>
</evidence>
<accession>M4Z2J3</accession>
<dbReference type="PANTHER" id="PTHR43163:SF6">
    <property type="entry name" value="DIPEPTIDE TRANSPORT SYSTEM PERMEASE PROTEIN DPPB-RELATED"/>
    <property type="match status" value="1"/>
</dbReference>
<dbReference type="Pfam" id="PF19300">
    <property type="entry name" value="BPD_transp_1_N"/>
    <property type="match status" value="1"/>
</dbReference>
<evidence type="ECO:0000313" key="10">
    <source>
        <dbReference type="Proteomes" id="UP000011841"/>
    </source>
</evidence>
<dbReference type="RefSeq" id="WP_015664076.1">
    <property type="nucleotide sequence ID" value="NC_020453.1"/>
</dbReference>
<dbReference type="InterPro" id="IPR000515">
    <property type="entry name" value="MetI-like"/>
</dbReference>
<dbReference type="GO" id="GO:0071916">
    <property type="term" value="F:dipeptide transmembrane transporter activity"/>
    <property type="evidence" value="ECO:0007669"/>
    <property type="project" value="TreeGrafter"/>
</dbReference>
<keyword evidence="6 7" id="KW-0472">Membrane</keyword>
<evidence type="ECO:0000256" key="6">
    <source>
        <dbReference type="ARBA" id="ARBA00023136"/>
    </source>
</evidence>
<name>M4Z2J3_9BRAD</name>
<evidence type="ECO:0000256" key="4">
    <source>
        <dbReference type="ARBA" id="ARBA00022692"/>
    </source>
</evidence>
<evidence type="ECO:0000256" key="2">
    <source>
        <dbReference type="ARBA" id="ARBA00022448"/>
    </source>
</evidence>
<dbReference type="STRING" id="1245469.S58_09300"/>
<dbReference type="Proteomes" id="UP000011841">
    <property type="component" value="Chromosome"/>
</dbReference>
<evidence type="ECO:0000313" key="9">
    <source>
        <dbReference type="EMBL" id="BAM86941.1"/>
    </source>
</evidence>
<dbReference type="HOGENOM" id="CLU_036879_0_3_5"/>
<gene>
    <name evidence="9" type="ORF">S58_09300</name>
</gene>
<evidence type="ECO:0000256" key="5">
    <source>
        <dbReference type="ARBA" id="ARBA00022989"/>
    </source>
</evidence>
<dbReference type="KEGG" id="aol:S58_09300"/>
<keyword evidence="2 7" id="KW-0813">Transport</keyword>
<dbReference type="PROSITE" id="PS50928">
    <property type="entry name" value="ABC_TM1"/>
    <property type="match status" value="1"/>
</dbReference>
<feature type="transmembrane region" description="Helical" evidence="7">
    <location>
        <begin position="308"/>
        <end position="330"/>
    </location>
</feature>
<organism evidence="9 10">
    <name type="scientific">Bradyrhizobium oligotrophicum S58</name>
    <dbReference type="NCBI Taxonomy" id="1245469"/>
    <lineage>
        <taxon>Bacteria</taxon>
        <taxon>Pseudomonadati</taxon>
        <taxon>Pseudomonadota</taxon>
        <taxon>Alphaproteobacteria</taxon>
        <taxon>Hyphomicrobiales</taxon>
        <taxon>Nitrobacteraceae</taxon>
        <taxon>Bradyrhizobium</taxon>
    </lineage>
</organism>
<dbReference type="eggNOG" id="COG0601">
    <property type="taxonomic scope" value="Bacteria"/>
</dbReference>
<dbReference type="GO" id="GO:0005886">
    <property type="term" value="C:plasma membrane"/>
    <property type="evidence" value="ECO:0007669"/>
    <property type="project" value="UniProtKB-SubCell"/>
</dbReference>
<feature type="transmembrane region" description="Helical" evidence="7">
    <location>
        <begin position="135"/>
        <end position="162"/>
    </location>
</feature>
<feature type="transmembrane region" description="Helical" evidence="7">
    <location>
        <begin position="258"/>
        <end position="280"/>
    </location>
</feature>
<proteinExistence type="inferred from homology"/>
<evidence type="ECO:0000256" key="3">
    <source>
        <dbReference type="ARBA" id="ARBA00022475"/>
    </source>
</evidence>
<comment type="subcellular location">
    <subcellularLocation>
        <location evidence="1 7">Cell membrane</location>
        <topology evidence="1 7">Multi-pass membrane protein</topology>
    </subcellularLocation>
</comment>
<dbReference type="CDD" id="cd06261">
    <property type="entry name" value="TM_PBP2"/>
    <property type="match status" value="1"/>
</dbReference>
<dbReference type="AlphaFoldDB" id="M4Z2J3"/>